<protein>
    <submittedName>
        <fullName evidence="1">Uncharacterized protein</fullName>
    </submittedName>
</protein>
<gene>
    <name evidence="1" type="ORF">DY245_32710</name>
</gene>
<dbReference type="EMBL" id="QUAC01000248">
    <property type="protein sequence ID" value="REK86414.1"/>
    <property type="molecule type" value="Genomic_DNA"/>
</dbReference>
<proteinExistence type="predicted"/>
<evidence type="ECO:0000313" key="1">
    <source>
        <dbReference type="EMBL" id="REK86414.1"/>
    </source>
</evidence>
<reference evidence="1 2" key="1">
    <citation type="submission" date="2018-08" db="EMBL/GenBank/DDBJ databases">
        <title>Streptomyces NEAU-D10 sp. nov., a novel Actinomycete isolated from soil.</title>
        <authorList>
            <person name="Jin L."/>
        </authorList>
    </citation>
    <scope>NUCLEOTIDE SEQUENCE [LARGE SCALE GENOMIC DNA]</scope>
    <source>
        <strain evidence="1 2">NEAU-D10</strain>
    </source>
</reference>
<dbReference type="Proteomes" id="UP000262477">
    <property type="component" value="Unassembled WGS sequence"/>
</dbReference>
<accession>A0A371PVB3</accession>
<dbReference type="OrthoDB" id="4239744at2"/>
<comment type="caution">
    <text evidence="1">The sequence shown here is derived from an EMBL/GenBank/DDBJ whole genome shotgun (WGS) entry which is preliminary data.</text>
</comment>
<evidence type="ECO:0000313" key="2">
    <source>
        <dbReference type="Proteomes" id="UP000262477"/>
    </source>
</evidence>
<name>A0A371PVB3_STRIH</name>
<organism evidence="1 2">
    <name type="scientific">Streptomyces inhibens</name>
    <dbReference type="NCBI Taxonomy" id="2293571"/>
    <lineage>
        <taxon>Bacteria</taxon>
        <taxon>Bacillati</taxon>
        <taxon>Actinomycetota</taxon>
        <taxon>Actinomycetes</taxon>
        <taxon>Kitasatosporales</taxon>
        <taxon>Streptomycetaceae</taxon>
        <taxon>Streptomyces</taxon>
    </lineage>
</organism>
<keyword evidence="2" id="KW-1185">Reference proteome</keyword>
<dbReference type="RefSeq" id="WP_128510788.1">
    <property type="nucleotide sequence ID" value="NZ_QUAC01000248.1"/>
</dbReference>
<dbReference type="AlphaFoldDB" id="A0A371PVB3"/>
<sequence length="122" mass="13341">MKPHRTPLASVKILNGSHELSVHKLKHRDDSFTLHYTIAPPLPDAAHDTPVLLTLEAMDDIGNEYFDRGGAYGAADDGTHTNGSISAQPALAAGAHEIRIRLTFLRESEEHPCHLRLRTSGT</sequence>